<dbReference type="EMBL" id="LNRQ01000001">
    <property type="protein sequence ID" value="KZN11295.1"/>
    <property type="molecule type" value="Genomic_DNA"/>
</dbReference>
<organism evidence="3">
    <name type="scientific">Daucus carota subsp. sativus</name>
    <name type="common">Carrot</name>
    <dbReference type="NCBI Taxonomy" id="79200"/>
    <lineage>
        <taxon>Eukaryota</taxon>
        <taxon>Viridiplantae</taxon>
        <taxon>Streptophyta</taxon>
        <taxon>Embryophyta</taxon>
        <taxon>Tracheophyta</taxon>
        <taxon>Spermatophyta</taxon>
        <taxon>Magnoliopsida</taxon>
        <taxon>eudicotyledons</taxon>
        <taxon>Gunneridae</taxon>
        <taxon>Pentapetalae</taxon>
        <taxon>asterids</taxon>
        <taxon>campanulids</taxon>
        <taxon>Apiales</taxon>
        <taxon>Apiaceae</taxon>
        <taxon>Apioideae</taxon>
        <taxon>Scandiceae</taxon>
        <taxon>Daucinae</taxon>
        <taxon>Daucus</taxon>
        <taxon>Daucus sect. Daucus</taxon>
    </lineage>
</organism>
<feature type="transmembrane region" description="Helical" evidence="2">
    <location>
        <begin position="6"/>
        <end position="23"/>
    </location>
</feature>
<keyword evidence="2" id="KW-0812">Transmembrane</keyword>
<gene>
    <name evidence="3" type="ORF">DCAR_003951</name>
</gene>
<dbReference type="PANTHER" id="PTHR46445:SF3">
    <property type="entry name" value="RNA POLYMERASE II DEGRADATION FACTOR-LIKE PROTEIN (DUF1296)-RELATED"/>
    <property type="match status" value="1"/>
</dbReference>
<feature type="compositionally biased region" description="Low complexity" evidence="1">
    <location>
        <begin position="763"/>
        <end position="780"/>
    </location>
</feature>
<feature type="compositionally biased region" description="Polar residues" evidence="1">
    <location>
        <begin position="82"/>
        <end position="91"/>
    </location>
</feature>
<dbReference type="Gramene" id="KZN11295">
    <property type="protein sequence ID" value="KZN11295"/>
    <property type="gene ID" value="DCAR_003951"/>
</dbReference>
<feature type="compositionally biased region" description="Polar residues" evidence="1">
    <location>
        <begin position="742"/>
        <end position="757"/>
    </location>
</feature>
<keyword evidence="2" id="KW-1133">Transmembrane helix</keyword>
<dbReference type="PANTHER" id="PTHR46445">
    <property type="entry name" value="RNA POLYMERASE II DEGRADATION FACTOR-LIKE PROTEIN (DUF1296)"/>
    <property type="match status" value="1"/>
</dbReference>
<evidence type="ECO:0000256" key="2">
    <source>
        <dbReference type="SAM" id="Phobius"/>
    </source>
</evidence>
<keyword evidence="2" id="KW-0472">Membrane</keyword>
<accession>A0A166IMR8</accession>
<dbReference type="OMA" id="PVWLHGP"/>
<feature type="region of interest" description="Disordered" evidence="1">
    <location>
        <begin position="31"/>
        <end position="129"/>
    </location>
</feature>
<name>A0A166IMR8_DAUCS</name>
<feature type="region of interest" description="Disordered" evidence="1">
    <location>
        <begin position="712"/>
        <end position="780"/>
    </location>
</feature>
<evidence type="ECO:0000256" key="1">
    <source>
        <dbReference type="SAM" id="MobiDB-lite"/>
    </source>
</evidence>
<sequence length="780" mass="83816">MASVVMLHIIIFLIIVFFEFLIISQTKDSTESRFRSGSNTSNRGARSGTDRYGGRGGSTQFSSSDSGALHGKVGYRKENGANHYTNSSSTAPGIASRGKFQRPPAPSDFVTSENKASALSMGDGNITASQPSTGYQPAWVGGHGQKSMADIVKMGRPQSKVSSIPTPSQYSGDHGSKVSDVYTEPVSAPDEWPIIEPQQASMSVYNSHTDSQLHPDQSTMHPDDINQQTHIEPDEVEVEEDSSVENLDHVGSATVSSRNMQADNSGDASLFDNDMYKNMSSYQAHPHAFQSEEVEDIGASVPSEIANMHQLSIQDEDHEVAYEEDVPSVVIPNHLQVQSADCSHLSFGSFGSAPVTGYSDPFTSRSSRSNIEETLVETDAPVIEQSDNRNSEYYGDESIRTVADGNLVHRTSGGDAGFESQSVPQADVLKQENSEAAHTSQYAFPSSSPGYTFENAQQLNAAFNYSQTSAQMQNLTPFSNSVASLPNTLLASNIHPVRESELPYSPFPMSQSMPTKYGNTVSSIGGSSISVAEALKGFQSAQAAPQNPSGTSVATGPALPQHLVHPYSQPTLPLGPFANMISYPFLPQSYTYMPSGYQQMIAGNNTYHQSLAAVLPQYKSSVSVSNLPQSASVPSGYGAFGSSTTIPANYGMNPSAASPGASTMGYDDMLSSQYKDSNHLISLQQNDNSAMWLHGPGSRTISAVPASTYYSFQGQQGQQPGGFQQGQQPSQNYGNLGYPNFYHSQTGVSLEHQQQNPRDGAHSGSQGQPKQSQQIWQNSY</sequence>
<evidence type="ECO:0000313" key="3">
    <source>
        <dbReference type="EMBL" id="KZN11295.1"/>
    </source>
</evidence>
<protein>
    <recommendedName>
        <fullName evidence="4">GBF-interacting protein 1 N-terminal domain-containing protein</fullName>
    </recommendedName>
</protein>
<feature type="region of interest" description="Disordered" evidence="1">
    <location>
        <begin position="158"/>
        <end position="177"/>
    </location>
</feature>
<dbReference type="AlphaFoldDB" id="A0A166IMR8"/>
<feature type="compositionally biased region" description="Polar residues" evidence="1">
    <location>
        <begin position="159"/>
        <end position="171"/>
    </location>
</feature>
<evidence type="ECO:0008006" key="4">
    <source>
        <dbReference type="Google" id="ProtNLM"/>
    </source>
</evidence>
<reference evidence="3" key="1">
    <citation type="journal article" date="2016" name="Nat. Genet.">
        <title>A high-quality carrot genome assembly provides new insights into carotenoid accumulation and asterid genome evolution.</title>
        <authorList>
            <person name="Iorizzo M."/>
            <person name="Ellison S."/>
            <person name="Senalik D."/>
            <person name="Zeng P."/>
            <person name="Satapoomin P."/>
            <person name="Huang J."/>
            <person name="Bowman M."/>
            <person name="Iovene M."/>
            <person name="Sanseverino W."/>
            <person name="Cavagnaro P."/>
            <person name="Yildiz M."/>
            <person name="Macko-Podgorni A."/>
            <person name="Moranska E."/>
            <person name="Grzebelus E."/>
            <person name="Grzebelus D."/>
            <person name="Ashrafi H."/>
            <person name="Zheng Z."/>
            <person name="Cheng S."/>
            <person name="Spooner D."/>
            <person name="Van Deynze A."/>
            <person name="Simon P."/>
        </authorList>
    </citation>
    <scope>NUCLEOTIDE SEQUENCE [LARGE SCALE GENOMIC DNA]</scope>
    <source>
        <tissue evidence="3">Leaf</tissue>
    </source>
</reference>
<dbReference type="STRING" id="79200.A0A166IMR8"/>
<feature type="compositionally biased region" description="Polar residues" evidence="1">
    <location>
        <begin position="35"/>
        <end position="44"/>
    </location>
</feature>
<proteinExistence type="predicted"/>
<comment type="caution">
    <text evidence="3">The sequence shown here is derived from an EMBL/GenBank/DDBJ whole genome shotgun (WGS) entry which is preliminary data.</text>
</comment>